<name>T1I4D2_RHOPR</name>
<dbReference type="GO" id="GO:0062129">
    <property type="term" value="C:chitin-based extracellular matrix"/>
    <property type="evidence" value="ECO:0007669"/>
    <property type="project" value="TreeGrafter"/>
</dbReference>
<dbReference type="PANTHER" id="PTHR10380:SF173">
    <property type="entry name" value="CUTICULAR PROTEIN 47EF, ISOFORM C-RELATED"/>
    <property type="match status" value="1"/>
</dbReference>
<dbReference type="OMA" id="VHWVADE"/>
<dbReference type="HOGENOM" id="CLU_065450_9_0_1"/>
<protein>
    <submittedName>
        <fullName evidence="2">Uncharacterized protein</fullName>
    </submittedName>
</protein>
<dbReference type="InParanoid" id="T1I4D2"/>
<dbReference type="EnsemblMetazoa" id="RPRC011151-RA">
    <property type="protein sequence ID" value="RPRC011151-PA"/>
    <property type="gene ID" value="RPRC011151"/>
</dbReference>
<dbReference type="Proteomes" id="UP000015103">
    <property type="component" value="Unassembled WGS sequence"/>
</dbReference>
<reference evidence="2" key="1">
    <citation type="submission" date="2015-05" db="UniProtKB">
        <authorList>
            <consortium name="EnsemblMetazoa"/>
        </authorList>
    </citation>
    <scope>IDENTIFICATION</scope>
</reference>
<sequence length="93" mass="10110">MIIRYETGNGISLQTIGTLKDIGQDRRAQVMHGTYSYISPDGTPIKTTWYADETGFHAEGAHLPTPPPIPEIIASSIEFNKNTSPTAILLPGK</sequence>
<dbReference type="GO" id="GO:0008010">
    <property type="term" value="F:structural constituent of chitin-based larval cuticle"/>
    <property type="evidence" value="ECO:0007669"/>
    <property type="project" value="TreeGrafter"/>
</dbReference>
<keyword evidence="3" id="KW-1185">Reference proteome</keyword>
<dbReference type="InterPro" id="IPR050468">
    <property type="entry name" value="Cuticle_Struct_Prot"/>
</dbReference>
<evidence type="ECO:0000313" key="2">
    <source>
        <dbReference type="EnsemblMetazoa" id="RPRC011151-PA"/>
    </source>
</evidence>
<dbReference type="PROSITE" id="PS51155">
    <property type="entry name" value="CHIT_BIND_RR_2"/>
    <property type="match status" value="1"/>
</dbReference>
<organism evidence="2 3">
    <name type="scientific">Rhodnius prolixus</name>
    <name type="common">Triatomid bug</name>
    <dbReference type="NCBI Taxonomy" id="13249"/>
    <lineage>
        <taxon>Eukaryota</taxon>
        <taxon>Metazoa</taxon>
        <taxon>Ecdysozoa</taxon>
        <taxon>Arthropoda</taxon>
        <taxon>Hexapoda</taxon>
        <taxon>Insecta</taxon>
        <taxon>Pterygota</taxon>
        <taxon>Neoptera</taxon>
        <taxon>Paraneoptera</taxon>
        <taxon>Hemiptera</taxon>
        <taxon>Heteroptera</taxon>
        <taxon>Panheteroptera</taxon>
        <taxon>Cimicomorpha</taxon>
        <taxon>Reduviidae</taxon>
        <taxon>Triatominae</taxon>
        <taxon>Rhodnius</taxon>
    </lineage>
</organism>
<proteinExistence type="predicted"/>
<keyword evidence="1" id="KW-0193">Cuticle</keyword>
<dbReference type="PANTHER" id="PTHR10380">
    <property type="entry name" value="CUTICLE PROTEIN"/>
    <property type="match status" value="1"/>
</dbReference>
<dbReference type="VEuPathDB" id="VectorBase:RPRC011151"/>
<evidence type="ECO:0000313" key="3">
    <source>
        <dbReference type="Proteomes" id="UP000015103"/>
    </source>
</evidence>
<evidence type="ECO:0000256" key="1">
    <source>
        <dbReference type="ARBA" id="ARBA00022460"/>
    </source>
</evidence>
<dbReference type="STRING" id="13249.T1I4D2"/>
<dbReference type="EMBL" id="ACPB03009501">
    <property type="status" value="NOT_ANNOTATED_CDS"/>
    <property type="molecule type" value="Genomic_DNA"/>
</dbReference>
<dbReference type="InterPro" id="IPR000618">
    <property type="entry name" value="Insect_cuticle"/>
</dbReference>
<dbReference type="Pfam" id="PF00379">
    <property type="entry name" value="Chitin_bind_4"/>
    <property type="match status" value="1"/>
</dbReference>
<accession>T1I4D2</accession>
<dbReference type="AlphaFoldDB" id="T1I4D2"/>